<dbReference type="PANTHER" id="PTHR43498">
    <property type="entry name" value="FERREDOXIN:COB-COM HETERODISULFIDE REDUCTASE SUBUNIT A"/>
    <property type="match status" value="1"/>
</dbReference>
<keyword evidence="5" id="KW-0411">Iron-sulfur</keyword>
<evidence type="ECO:0000256" key="4">
    <source>
        <dbReference type="ARBA" id="ARBA00023004"/>
    </source>
</evidence>
<accession>A0A7Y9LD69</accession>
<evidence type="ECO:0000256" key="2">
    <source>
        <dbReference type="ARBA" id="ARBA00022723"/>
    </source>
</evidence>
<reference evidence="7 8" key="1">
    <citation type="submission" date="2020-07" db="EMBL/GenBank/DDBJ databases">
        <title>Sequencing the genomes of 1000 actinobacteria strains.</title>
        <authorList>
            <person name="Klenk H.-P."/>
        </authorList>
    </citation>
    <scope>NUCLEOTIDE SEQUENCE [LARGE SCALE GENOMIC DNA]</scope>
    <source>
        <strain evidence="7 8">DSM 22083</strain>
    </source>
</reference>
<dbReference type="GO" id="GO:0016491">
    <property type="term" value="F:oxidoreductase activity"/>
    <property type="evidence" value="ECO:0007669"/>
    <property type="project" value="UniProtKB-KW"/>
</dbReference>
<dbReference type="GO" id="GO:0051539">
    <property type="term" value="F:4 iron, 4 sulfur cluster binding"/>
    <property type="evidence" value="ECO:0007669"/>
    <property type="project" value="UniProtKB-KW"/>
</dbReference>
<evidence type="ECO:0000313" key="8">
    <source>
        <dbReference type="Proteomes" id="UP000569914"/>
    </source>
</evidence>
<dbReference type="RefSeq" id="WP_179751879.1">
    <property type="nucleotide sequence ID" value="NZ_JACCBU010000001.1"/>
</dbReference>
<evidence type="ECO:0000256" key="5">
    <source>
        <dbReference type="ARBA" id="ARBA00023014"/>
    </source>
</evidence>
<evidence type="ECO:0000313" key="7">
    <source>
        <dbReference type="EMBL" id="NYE71611.1"/>
    </source>
</evidence>
<dbReference type="Pfam" id="PF12831">
    <property type="entry name" value="FAD_oxidored"/>
    <property type="match status" value="3"/>
</dbReference>
<feature type="region of interest" description="Disordered" evidence="6">
    <location>
        <begin position="1013"/>
        <end position="1044"/>
    </location>
</feature>
<gene>
    <name evidence="7" type="ORF">BKA15_002940</name>
</gene>
<evidence type="ECO:0000256" key="1">
    <source>
        <dbReference type="ARBA" id="ARBA00022485"/>
    </source>
</evidence>
<dbReference type="EMBL" id="JACCBU010000001">
    <property type="protein sequence ID" value="NYE71611.1"/>
    <property type="molecule type" value="Genomic_DNA"/>
</dbReference>
<organism evidence="7 8">
    <name type="scientific">Microlunatus parietis</name>
    <dbReference type="NCBI Taxonomy" id="682979"/>
    <lineage>
        <taxon>Bacteria</taxon>
        <taxon>Bacillati</taxon>
        <taxon>Actinomycetota</taxon>
        <taxon>Actinomycetes</taxon>
        <taxon>Propionibacteriales</taxon>
        <taxon>Propionibacteriaceae</taxon>
        <taxon>Microlunatus</taxon>
    </lineage>
</organism>
<name>A0A7Y9LD69_9ACTN</name>
<keyword evidence="2" id="KW-0479">Metal-binding</keyword>
<evidence type="ECO:0000256" key="6">
    <source>
        <dbReference type="SAM" id="MobiDB-lite"/>
    </source>
</evidence>
<dbReference type="Proteomes" id="UP000569914">
    <property type="component" value="Unassembled WGS sequence"/>
</dbReference>
<protein>
    <submittedName>
        <fullName evidence="7">Flavin-dependent dehydrogenase</fullName>
    </submittedName>
</protein>
<proteinExistence type="predicted"/>
<dbReference type="SUPFAM" id="SSF51905">
    <property type="entry name" value="FAD/NAD(P)-binding domain"/>
    <property type="match status" value="2"/>
</dbReference>
<comment type="caution">
    <text evidence="7">The sequence shown here is derived from an EMBL/GenBank/DDBJ whole genome shotgun (WGS) entry which is preliminary data.</text>
</comment>
<dbReference type="InterPro" id="IPR039650">
    <property type="entry name" value="HdrA-like"/>
</dbReference>
<keyword evidence="8" id="KW-1185">Reference proteome</keyword>
<dbReference type="Gene3D" id="3.50.50.60">
    <property type="entry name" value="FAD/NAD(P)-binding domain"/>
    <property type="match status" value="2"/>
</dbReference>
<dbReference type="GO" id="GO:0046872">
    <property type="term" value="F:metal ion binding"/>
    <property type="evidence" value="ECO:0007669"/>
    <property type="project" value="UniProtKB-KW"/>
</dbReference>
<dbReference type="AlphaFoldDB" id="A0A7Y9LD69"/>
<feature type="compositionally biased region" description="Low complexity" evidence="6">
    <location>
        <begin position="1015"/>
        <end position="1033"/>
    </location>
</feature>
<keyword evidence="3" id="KW-0560">Oxidoreductase</keyword>
<evidence type="ECO:0000256" key="3">
    <source>
        <dbReference type="ARBA" id="ARBA00023002"/>
    </source>
</evidence>
<sequence>MSLELPVRELPVLRDTDLVVVGGSLSGVAAALGAAGTGARVCLVESSTYLGREVTGSLRLWLSRDDVAHADAGGVLRALTGDAIPDGLDRRDEVAIWPDAAKRRLEEQLEEAGVSLLYATRPVALWPEFGSVGGVVVANKSGRQLLRAARVMLASEAAGLLRPDVRSSADCWFTVELTGSGCTLERPRLRDIGPELGLAGNQIRLHPGYREVGHVLVECRASLLRSDLGGPGGSMADRARRLGMSVYSHLTVTDPDFAGSWPAAVSYRPLVAAPEERPEPPDGVTLLDPPDGWLGLLGRPEPTTRLARLVDAAAEAGTQWDRSVASGEVEHPRRADAPERTVLEVREPEPPAHWIVPTEPAGPAPIAHVLTTDVLVVGGGSSGVSGAVAAAGEGASTVLVDANPGLGGTGTYGGVDSYWFGRRDGLATPNRRAVSAAHRALGLPGGSGKGWNIEVKADALLGLALAAGVRTITDSVVFGVIMNGDRVTGVVLASPDGIVAVKSKIIIDATGDADLAVAAGAPVRHGSDRSHASMWYSLAQFVEPGRTRNNFGGVLDMDDVVDYTRAVVAARRRGGDDLHDHGVYLAARESRNIVGETTITMRDQLVRQHFDDVINVHFSNHDIKGKSESIWTLMGLIPPNLEIEVPYRALLPREVDGLLVAGKAISVTHDGLAAVRMQSDLENLGAVAGIIAAGCAQAGATPRTLDLPPLQRRLAALGAFDPELLRRPPGPQPVSADVDDLISRALRQVPLHAYSHGSMTRVHRDGIPFVDLVLHPDPATTERVAERMAEVTGEHRMVLARVLVCRGDHRGSSAIVHELERAFGAESGLPERRSMIKHAQLPPDQAAMPDEAYLLYTLGLARDPAAIPLWQHVADRVDASPEAIRSMTAGTFAYVDAVAYGAARLGDPRSLPALQQLQNRPTLHGQHRPSGFEADVFQERQAMLELALAGARARSGDRAGVRILTIFLGDSRGPFRRQAHTELRLLFGRDLGHRPEAWLDLLEATGLAPNPLPPDADLLAPDGLGAGSAASPAVDSELAPVRET</sequence>
<keyword evidence="1" id="KW-0004">4Fe-4S</keyword>
<dbReference type="InterPro" id="IPR036188">
    <property type="entry name" value="FAD/NAD-bd_sf"/>
</dbReference>
<keyword evidence="4" id="KW-0408">Iron</keyword>
<dbReference type="PANTHER" id="PTHR43498:SF1">
    <property type="entry name" value="COB--COM HETERODISULFIDE REDUCTASE IRON-SULFUR SUBUNIT A"/>
    <property type="match status" value="1"/>
</dbReference>